<dbReference type="GO" id="GO:0006352">
    <property type="term" value="P:DNA-templated transcription initiation"/>
    <property type="evidence" value="ECO:0007669"/>
    <property type="project" value="InterPro"/>
</dbReference>
<keyword evidence="3 7" id="KW-0805">Transcription regulation</keyword>
<dbReference type="OrthoDB" id="3500555at2"/>
<evidence type="ECO:0000256" key="4">
    <source>
        <dbReference type="ARBA" id="ARBA00023082"/>
    </source>
</evidence>
<feature type="region of interest" description="Disordered" evidence="8">
    <location>
        <begin position="327"/>
        <end position="355"/>
    </location>
</feature>
<dbReference type="SUPFAM" id="SSF54427">
    <property type="entry name" value="NTF2-like"/>
    <property type="match status" value="1"/>
</dbReference>
<dbReference type="GO" id="GO:0016987">
    <property type="term" value="F:sigma factor activity"/>
    <property type="evidence" value="ECO:0007669"/>
    <property type="project" value="UniProtKB-KW"/>
</dbReference>
<dbReference type="EMBL" id="PYGA01000015">
    <property type="protein sequence ID" value="PSK95420.1"/>
    <property type="molecule type" value="Genomic_DNA"/>
</dbReference>
<evidence type="ECO:0000256" key="1">
    <source>
        <dbReference type="ARBA" id="ARBA00010641"/>
    </source>
</evidence>
<dbReference type="Pfam" id="PF04542">
    <property type="entry name" value="Sigma70_r2"/>
    <property type="match status" value="1"/>
</dbReference>
<evidence type="ECO:0000256" key="2">
    <source>
        <dbReference type="ARBA" id="ARBA00011344"/>
    </source>
</evidence>
<dbReference type="InterPro" id="IPR036388">
    <property type="entry name" value="WH-like_DNA-bd_sf"/>
</dbReference>
<comment type="similarity">
    <text evidence="1 7">Belongs to the sigma-70 factor family. ECF subfamily.</text>
</comment>
<evidence type="ECO:0000256" key="6">
    <source>
        <dbReference type="ARBA" id="ARBA00023163"/>
    </source>
</evidence>
<feature type="domain" description="RNA polymerase sigma-70 region 2" evidence="9">
    <location>
        <begin position="22"/>
        <end position="87"/>
    </location>
</feature>
<sequence>MPEGTAIATPPAAHDFARLTDPYRRELLVHCYRMVGSMHDAEDLVQDVYLRAWRGFGGFEGRASLRTWLYRIATRTCLTALESRGRRPLPSGLGAPSDSPEVPVVASGPEVSWLEPLPDDPAEIVAARQSTRLALIAALQHLPPRQRAVLILRDVLRWRAAEVAALLDTTTAAVNSALQRARAQLDAAAPAEDQLVEPADPRLRSLLDRYAAAFETSDIPALMLLLAEEAGWEMPPFPQWFVGRGDIARLISTQCPAGPGDLRMIPLTANGQPAFAVYLRSDDHVFRAFQLQVLTATPAEVTHVTTFFDVTLFPKFGLPTELAGARGPLGTRAAPAPAASRAAPAPPTARKAGGR</sequence>
<gene>
    <name evidence="11" type="ORF">CLV63_11580</name>
</gene>
<dbReference type="AlphaFoldDB" id="A0A2P8DDW7"/>
<reference evidence="11 12" key="1">
    <citation type="submission" date="2018-03" db="EMBL/GenBank/DDBJ databases">
        <title>Genomic Encyclopedia of Archaeal and Bacterial Type Strains, Phase II (KMG-II): from individual species to whole genera.</title>
        <authorList>
            <person name="Goeker M."/>
        </authorList>
    </citation>
    <scope>NUCLEOTIDE SEQUENCE [LARGE SCALE GENOMIC DNA]</scope>
    <source>
        <strain evidence="11 12">DSM 45312</strain>
    </source>
</reference>
<dbReference type="InterPro" id="IPR000838">
    <property type="entry name" value="RNA_pol_sigma70_ECF_CS"/>
</dbReference>
<dbReference type="InterPro" id="IPR013249">
    <property type="entry name" value="RNA_pol_sigma70_r4_t2"/>
</dbReference>
<dbReference type="GO" id="GO:0003677">
    <property type="term" value="F:DNA binding"/>
    <property type="evidence" value="ECO:0007669"/>
    <property type="project" value="UniProtKB-KW"/>
</dbReference>
<dbReference type="InterPro" id="IPR013324">
    <property type="entry name" value="RNA_pol_sigma_r3/r4-like"/>
</dbReference>
<dbReference type="PANTHER" id="PTHR43133">
    <property type="entry name" value="RNA POLYMERASE ECF-TYPE SIGMA FACTO"/>
    <property type="match status" value="1"/>
</dbReference>
<dbReference type="Pfam" id="PF08281">
    <property type="entry name" value="Sigma70_r4_2"/>
    <property type="match status" value="1"/>
</dbReference>
<keyword evidence="12" id="KW-1185">Reference proteome</keyword>
<dbReference type="Proteomes" id="UP000240542">
    <property type="component" value="Unassembled WGS sequence"/>
</dbReference>
<comment type="caution">
    <text evidence="11">The sequence shown here is derived from an EMBL/GenBank/DDBJ whole genome shotgun (WGS) entry which is preliminary data.</text>
</comment>
<dbReference type="Gene3D" id="1.10.1740.10">
    <property type="match status" value="1"/>
</dbReference>
<feature type="domain" description="RNA polymerase sigma factor 70 region 4 type 2" evidence="10">
    <location>
        <begin position="133"/>
        <end position="185"/>
    </location>
</feature>
<evidence type="ECO:0000256" key="8">
    <source>
        <dbReference type="SAM" id="MobiDB-lite"/>
    </source>
</evidence>
<proteinExistence type="inferred from homology"/>
<evidence type="ECO:0000256" key="5">
    <source>
        <dbReference type="ARBA" id="ARBA00023125"/>
    </source>
</evidence>
<dbReference type="InterPro" id="IPR039425">
    <property type="entry name" value="RNA_pol_sigma-70-like"/>
</dbReference>
<organism evidence="11 12">
    <name type="scientific">Murinocardiopsis flavida</name>
    <dbReference type="NCBI Taxonomy" id="645275"/>
    <lineage>
        <taxon>Bacteria</taxon>
        <taxon>Bacillati</taxon>
        <taxon>Actinomycetota</taxon>
        <taxon>Actinomycetes</taxon>
        <taxon>Streptosporangiales</taxon>
        <taxon>Nocardiopsidaceae</taxon>
        <taxon>Murinocardiopsis</taxon>
    </lineage>
</organism>
<dbReference type="NCBIfam" id="TIGR02960">
    <property type="entry name" value="SigX5"/>
    <property type="match status" value="1"/>
</dbReference>
<keyword evidence="4 7" id="KW-0731">Sigma factor</keyword>
<dbReference type="InterPro" id="IPR032710">
    <property type="entry name" value="NTF2-like_dom_sf"/>
</dbReference>
<keyword evidence="5 7" id="KW-0238">DNA-binding</keyword>
<dbReference type="GO" id="GO:0006950">
    <property type="term" value="P:response to stress"/>
    <property type="evidence" value="ECO:0007669"/>
    <property type="project" value="UniProtKB-ARBA"/>
</dbReference>
<dbReference type="Gene3D" id="3.10.450.50">
    <property type="match status" value="1"/>
</dbReference>
<evidence type="ECO:0000313" key="12">
    <source>
        <dbReference type="Proteomes" id="UP000240542"/>
    </source>
</evidence>
<keyword evidence="6 7" id="KW-0804">Transcription</keyword>
<dbReference type="InterPro" id="IPR014305">
    <property type="entry name" value="RNA_pol_sigma-G_actinobac"/>
</dbReference>
<evidence type="ECO:0000259" key="10">
    <source>
        <dbReference type="Pfam" id="PF08281"/>
    </source>
</evidence>
<dbReference type="PROSITE" id="PS01063">
    <property type="entry name" value="SIGMA70_ECF"/>
    <property type="match status" value="1"/>
</dbReference>
<name>A0A2P8DDW7_9ACTN</name>
<dbReference type="InterPro" id="IPR014284">
    <property type="entry name" value="RNA_pol_sigma-70_dom"/>
</dbReference>
<dbReference type="SUPFAM" id="SSF88659">
    <property type="entry name" value="Sigma3 and sigma4 domains of RNA polymerase sigma factors"/>
    <property type="match status" value="1"/>
</dbReference>
<dbReference type="NCBIfam" id="NF006089">
    <property type="entry name" value="PRK08241.1"/>
    <property type="match status" value="1"/>
</dbReference>
<evidence type="ECO:0000313" key="11">
    <source>
        <dbReference type="EMBL" id="PSK95420.1"/>
    </source>
</evidence>
<dbReference type="PANTHER" id="PTHR43133:SF65">
    <property type="entry name" value="ECF RNA POLYMERASE SIGMA FACTOR SIGG"/>
    <property type="match status" value="1"/>
</dbReference>
<dbReference type="RefSeq" id="WP_106584757.1">
    <property type="nucleotide sequence ID" value="NZ_PYGA01000015.1"/>
</dbReference>
<evidence type="ECO:0000256" key="7">
    <source>
        <dbReference type="RuleBase" id="RU000716"/>
    </source>
</evidence>
<comment type="subunit">
    <text evidence="2">Interacts transiently with the RNA polymerase catalytic core formed by RpoA, RpoB, RpoC and RpoZ (2 alpha, 1 beta, 1 beta' and 1 omega subunit) to form the RNA polymerase holoenzyme that can initiate transcription.</text>
</comment>
<protein>
    <recommendedName>
        <fullName evidence="7">RNA polymerase sigma factor</fullName>
    </recommendedName>
</protein>
<dbReference type="Gene3D" id="1.10.10.10">
    <property type="entry name" value="Winged helix-like DNA-binding domain superfamily/Winged helix DNA-binding domain"/>
    <property type="match status" value="1"/>
</dbReference>
<dbReference type="NCBIfam" id="TIGR02937">
    <property type="entry name" value="sigma70-ECF"/>
    <property type="match status" value="1"/>
</dbReference>
<accession>A0A2P8DDW7</accession>
<dbReference type="InterPro" id="IPR007627">
    <property type="entry name" value="RNA_pol_sigma70_r2"/>
</dbReference>
<evidence type="ECO:0000256" key="3">
    <source>
        <dbReference type="ARBA" id="ARBA00023015"/>
    </source>
</evidence>
<dbReference type="CDD" id="cd06171">
    <property type="entry name" value="Sigma70_r4"/>
    <property type="match status" value="1"/>
</dbReference>
<dbReference type="InterPro" id="IPR013325">
    <property type="entry name" value="RNA_pol_sigma_r2"/>
</dbReference>
<dbReference type="SUPFAM" id="SSF88946">
    <property type="entry name" value="Sigma2 domain of RNA polymerase sigma factors"/>
    <property type="match status" value="1"/>
</dbReference>
<evidence type="ECO:0000259" key="9">
    <source>
        <dbReference type="Pfam" id="PF04542"/>
    </source>
</evidence>